<dbReference type="SUPFAM" id="SSF69765">
    <property type="entry name" value="IpsF-like"/>
    <property type="match status" value="1"/>
</dbReference>
<comment type="cofactor">
    <cofactor evidence="3 14">
        <name>a divalent metal cation</name>
        <dbReference type="ChEBI" id="CHEBI:60240"/>
    </cofactor>
</comment>
<dbReference type="InterPro" id="IPR020555">
    <property type="entry name" value="MECDP_synthase_CS"/>
</dbReference>
<evidence type="ECO:0000256" key="11">
    <source>
        <dbReference type="ARBA" id="ARBA00023229"/>
    </source>
</evidence>
<feature type="site" description="Transition state stabilizer" evidence="14">
    <location>
        <position position="32"/>
    </location>
</feature>
<sequence>MVETTPTPTAPRAAALIVAGGRGLRAGGGMPKQYRDLAGQPVIARTIAAFDAHPAIAALVVVRHADDAPLLAAARPGTRLPLVEAVGGATRDASVRAGLDAIPEGIDLVLIHDAARPLVSAAVIDGVLAALATHDGAAPALPVTDALWRGEATVTGTEDRTGLWRAQTPQGFRLPAIRAAHAAHLSDPARPAAADDVEVARAHGLTVAITPGDEANLKLTTAADFDRATRLMETRMDIRTGNGFDVHRFGPGDHVMLCGVKVPHGRGLQGHSDADVGLHTVTDAIYGALCAGDIGTHFPPSDPQWKGAESHIFLTHAVDMAAAQGFAITHADLTLICERPKIGPHAAAMRARLAELLRIDMGRVSVKATTTEQLGFTGREEGIAALATVTLVKP</sequence>
<dbReference type="Proteomes" id="UP000526408">
    <property type="component" value="Unassembled WGS sequence"/>
</dbReference>
<keyword evidence="17" id="KW-1185">Reference proteome</keyword>
<feature type="binding site" evidence="14">
    <location>
        <position position="376"/>
    </location>
    <ligand>
        <name>4-CDP-2-C-methyl-D-erythritol 2-phosphate</name>
        <dbReference type="ChEBI" id="CHEBI:57919"/>
    </ligand>
</feature>
<evidence type="ECO:0000256" key="10">
    <source>
        <dbReference type="ARBA" id="ARBA00022723"/>
    </source>
</evidence>
<keyword evidence="10 14" id="KW-0479">Metal-binding</keyword>
<dbReference type="GO" id="GO:0050518">
    <property type="term" value="F:2-C-methyl-D-erythritol 4-phosphate cytidylyltransferase activity"/>
    <property type="evidence" value="ECO:0007669"/>
    <property type="project" value="UniProtKB-UniRule"/>
</dbReference>
<dbReference type="NCBIfam" id="NF006899">
    <property type="entry name" value="PRK09382.1"/>
    <property type="match status" value="1"/>
</dbReference>
<accession>A0A7X6H3Z2</accession>
<keyword evidence="8 14" id="KW-0808">Transferase</keyword>
<dbReference type="RefSeq" id="WP_168624822.1">
    <property type="nucleotide sequence ID" value="NZ_JAAZQQ010000007.1"/>
</dbReference>
<evidence type="ECO:0000256" key="12">
    <source>
        <dbReference type="ARBA" id="ARBA00023239"/>
    </source>
</evidence>
<feature type="binding site" evidence="14">
    <location>
        <begin position="369"/>
        <end position="372"/>
    </location>
    <ligand>
        <name>4-CDP-2-C-methyl-D-erythritol 2-phosphate</name>
        <dbReference type="ChEBI" id="CHEBI:57919"/>
    </ligand>
</feature>
<feature type="site" description="Transition state stabilizer" evidence="14">
    <location>
        <position position="271"/>
    </location>
</feature>
<feature type="binding site" evidence="14">
    <location>
        <position position="279"/>
    </location>
    <ligand>
        <name>a divalent metal cation</name>
        <dbReference type="ChEBI" id="CHEBI:60240"/>
    </ligand>
</feature>
<feature type="site" description="Positions MEP for the nucleophilic attack" evidence="14">
    <location>
        <position position="160"/>
    </location>
</feature>
<comment type="catalytic activity">
    <reaction evidence="2 14">
        <text>2-C-methyl-D-erythritol 4-phosphate + CTP + H(+) = 4-CDP-2-C-methyl-D-erythritol + diphosphate</text>
        <dbReference type="Rhea" id="RHEA:13429"/>
        <dbReference type="ChEBI" id="CHEBI:15378"/>
        <dbReference type="ChEBI" id="CHEBI:33019"/>
        <dbReference type="ChEBI" id="CHEBI:37563"/>
        <dbReference type="ChEBI" id="CHEBI:57823"/>
        <dbReference type="ChEBI" id="CHEBI:58262"/>
        <dbReference type="EC" id="2.7.7.60"/>
    </reaction>
</comment>
<dbReference type="PROSITE" id="PS01295">
    <property type="entry name" value="ISPD"/>
    <property type="match status" value="1"/>
</dbReference>
<comment type="catalytic activity">
    <reaction evidence="1 14">
        <text>4-CDP-2-C-methyl-D-erythritol 2-phosphate = 2-C-methyl-D-erythritol 2,4-cyclic diphosphate + CMP</text>
        <dbReference type="Rhea" id="RHEA:23864"/>
        <dbReference type="ChEBI" id="CHEBI:57919"/>
        <dbReference type="ChEBI" id="CHEBI:58483"/>
        <dbReference type="ChEBI" id="CHEBI:60377"/>
        <dbReference type="EC" id="4.6.1.12"/>
    </reaction>
</comment>
<evidence type="ECO:0000313" key="16">
    <source>
        <dbReference type="EMBL" id="NKX46436.1"/>
    </source>
</evidence>
<comment type="pathway">
    <text evidence="4 14">Isoprenoid biosynthesis; isopentenyl diphosphate biosynthesis via DXP pathway; isopentenyl diphosphate from 1-deoxy-D-xylulose 5-phosphate: step 4/6.</text>
</comment>
<dbReference type="NCBIfam" id="TIGR00151">
    <property type="entry name" value="ispF"/>
    <property type="match status" value="1"/>
</dbReference>
<dbReference type="GO" id="GO:0019288">
    <property type="term" value="P:isopentenyl diphosphate biosynthetic process, methylerythritol 4-phosphate pathway"/>
    <property type="evidence" value="ECO:0007669"/>
    <property type="project" value="UniProtKB-UniRule"/>
</dbReference>
<dbReference type="UniPathway" id="UPA00056">
    <property type="reaction ID" value="UER00093"/>
</dbReference>
<evidence type="ECO:0000256" key="2">
    <source>
        <dbReference type="ARBA" id="ARBA00001282"/>
    </source>
</evidence>
<dbReference type="EC" id="2.7.7.60" evidence="14"/>
<feature type="site" description="Positions MEP for the nucleophilic attack" evidence="14">
    <location>
        <position position="218"/>
    </location>
</feature>
<dbReference type="GO" id="GO:0008685">
    <property type="term" value="F:2-C-methyl-D-erythritol 2,4-cyclodiphosphate synthase activity"/>
    <property type="evidence" value="ECO:0007669"/>
    <property type="project" value="UniProtKB-UniRule"/>
</dbReference>
<evidence type="ECO:0000313" key="17">
    <source>
        <dbReference type="Proteomes" id="UP000526408"/>
    </source>
</evidence>
<feature type="site" description="Transition state stabilizer" evidence="14">
    <location>
        <position position="370"/>
    </location>
</feature>
<dbReference type="HAMAP" id="MF_00107">
    <property type="entry name" value="IspF"/>
    <property type="match status" value="1"/>
</dbReference>
<evidence type="ECO:0000256" key="1">
    <source>
        <dbReference type="ARBA" id="ARBA00000200"/>
    </source>
</evidence>
<keyword evidence="13 14" id="KW-0511">Multifunctional enzyme</keyword>
<proteinExistence type="inferred from homology"/>
<dbReference type="SUPFAM" id="SSF53448">
    <property type="entry name" value="Nucleotide-diphospho-sugar transferases"/>
    <property type="match status" value="1"/>
</dbReference>
<evidence type="ECO:0000256" key="6">
    <source>
        <dbReference type="ARBA" id="ARBA00008480"/>
    </source>
</evidence>
<feature type="binding site" evidence="14">
    <location>
        <begin position="245"/>
        <end position="247"/>
    </location>
    <ligand>
        <name>4-CDP-2-C-methyl-D-erythritol 2-phosphate</name>
        <dbReference type="ChEBI" id="CHEBI:57919"/>
    </ligand>
</feature>
<comment type="caution">
    <text evidence="16">The sequence shown here is derived from an EMBL/GenBank/DDBJ whole genome shotgun (WGS) entry which is preliminary data.</text>
</comment>
<dbReference type="HAMAP" id="MF_00108">
    <property type="entry name" value="IspD"/>
    <property type="match status" value="1"/>
</dbReference>
<comment type="similarity">
    <text evidence="7">Belongs to the IspD/TarI cytidylyltransferase family. IspD subfamily.</text>
</comment>
<keyword evidence="9 14" id="KW-0548">Nucleotidyltransferase</keyword>
<evidence type="ECO:0000256" key="4">
    <source>
        <dbReference type="ARBA" id="ARBA00004709"/>
    </source>
</evidence>
<dbReference type="GO" id="GO:0046872">
    <property type="term" value="F:metal ion binding"/>
    <property type="evidence" value="ECO:0007669"/>
    <property type="project" value="UniProtKB-KW"/>
</dbReference>
<feature type="site" description="Transition state stabilizer" evidence="14">
    <location>
        <position position="25"/>
    </location>
</feature>
<feature type="binding site" evidence="14">
    <location>
        <position position="245"/>
    </location>
    <ligand>
        <name>a divalent metal cation</name>
        <dbReference type="ChEBI" id="CHEBI:60240"/>
    </ligand>
</feature>
<evidence type="ECO:0000256" key="8">
    <source>
        <dbReference type="ARBA" id="ARBA00022679"/>
    </source>
</evidence>
<dbReference type="CDD" id="cd02516">
    <property type="entry name" value="CDP-ME_synthetase"/>
    <property type="match status" value="1"/>
</dbReference>
<dbReference type="InterPro" id="IPR018294">
    <property type="entry name" value="ISPD_synthase_CS"/>
</dbReference>
<dbReference type="InterPro" id="IPR003526">
    <property type="entry name" value="MECDP_synthase"/>
</dbReference>
<feature type="domain" description="2-C-methyl-D-erythritol 2,4-cyclodiphosphate synthase" evidence="15">
    <location>
        <begin position="238"/>
        <end position="391"/>
    </location>
</feature>
<evidence type="ECO:0000256" key="7">
    <source>
        <dbReference type="ARBA" id="ARBA00009789"/>
    </source>
</evidence>
<feature type="region of interest" description="2-C-methyl-D-erythritol 4-phosphate cytidylyltransferase" evidence="14">
    <location>
        <begin position="1"/>
        <end position="238"/>
    </location>
</feature>
<evidence type="ECO:0000256" key="9">
    <source>
        <dbReference type="ARBA" id="ARBA00022695"/>
    </source>
</evidence>
<dbReference type="HAMAP" id="MF_01520">
    <property type="entry name" value="IspDF"/>
    <property type="match status" value="1"/>
</dbReference>
<feature type="region of interest" description="2-C-methyl-D-erythritol 2,4-cyclodiphosphate synthase" evidence="14">
    <location>
        <begin position="239"/>
        <end position="394"/>
    </location>
</feature>
<dbReference type="Pfam" id="PF01128">
    <property type="entry name" value="IspD"/>
    <property type="match status" value="1"/>
</dbReference>
<dbReference type="EC" id="4.6.1.12" evidence="14"/>
<dbReference type="Gene3D" id="3.30.1330.50">
    <property type="entry name" value="2-C-methyl-D-erythritol 2,4-cyclodiphosphate synthase"/>
    <property type="match status" value="1"/>
</dbReference>
<dbReference type="NCBIfam" id="TIGR00453">
    <property type="entry name" value="ispD"/>
    <property type="match status" value="1"/>
</dbReference>
<keyword evidence="11 14" id="KW-0414">Isoprene biosynthesis</keyword>
<dbReference type="InterPro" id="IPR029044">
    <property type="entry name" value="Nucleotide-diphossugar_trans"/>
</dbReference>
<evidence type="ECO:0000256" key="13">
    <source>
        <dbReference type="ARBA" id="ARBA00023268"/>
    </source>
</evidence>
<dbReference type="Pfam" id="PF02542">
    <property type="entry name" value="YgbB"/>
    <property type="match status" value="1"/>
</dbReference>
<evidence type="ECO:0000256" key="14">
    <source>
        <dbReference type="HAMAP-Rule" id="MF_01520"/>
    </source>
</evidence>
<dbReference type="InterPro" id="IPR001228">
    <property type="entry name" value="IspD"/>
</dbReference>
<name>A0A7X6H3Z2_9RHOB</name>
<dbReference type="PANTHER" id="PTHR43181:SF1">
    <property type="entry name" value="2-C-METHYL-D-ERYTHRITOL 2,4-CYCLODIPHOSPHATE SYNTHASE, CHLOROPLASTIC"/>
    <property type="match status" value="1"/>
</dbReference>
<organism evidence="16 17">
    <name type="scientific">Roseicyclus persicicus</name>
    <dbReference type="NCBI Taxonomy" id="2650661"/>
    <lineage>
        <taxon>Bacteria</taxon>
        <taxon>Pseudomonadati</taxon>
        <taxon>Pseudomonadota</taxon>
        <taxon>Alphaproteobacteria</taxon>
        <taxon>Rhodobacterales</taxon>
        <taxon>Roseobacteraceae</taxon>
        <taxon>Roseicyclus</taxon>
    </lineage>
</organism>
<dbReference type="GO" id="GO:0016114">
    <property type="term" value="P:terpenoid biosynthetic process"/>
    <property type="evidence" value="ECO:0007669"/>
    <property type="project" value="InterPro"/>
</dbReference>
<comment type="caution">
    <text evidence="14">Lacks conserved residue(s) required for the propagation of feature annotation.</text>
</comment>
<comment type="pathway">
    <text evidence="5 14">Isoprenoid biosynthesis; isopentenyl diphosphate biosynthesis via DXP pathway; isopentenyl diphosphate from 1-deoxy-D-xylulose 5-phosphate: step 2/6.</text>
</comment>
<dbReference type="Gene3D" id="3.90.550.10">
    <property type="entry name" value="Spore Coat Polysaccharide Biosynthesis Protein SpsA, Chain A"/>
    <property type="match status" value="1"/>
</dbReference>
<dbReference type="EMBL" id="JAAZQQ010000007">
    <property type="protein sequence ID" value="NKX46436.1"/>
    <property type="molecule type" value="Genomic_DNA"/>
</dbReference>
<feature type="binding site" evidence="14">
    <location>
        <position position="247"/>
    </location>
    <ligand>
        <name>a divalent metal cation</name>
        <dbReference type="ChEBI" id="CHEBI:60240"/>
    </ligand>
</feature>
<evidence type="ECO:0000256" key="3">
    <source>
        <dbReference type="ARBA" id="ARBA00001968"/>
    </source>
</evidence>
<feature type="binding site" evidence="14">
    <location>
        <begin position="271"/>
        <end position="272"/>
    </location>
    <ligand>
        <name>4-CDP-2-C-methyl-D-erythritol 2-phosphate</name>
        <dbReference type="ChEBI" id="CHEBI:57919"/>
    </ligand>
</feature>
<protein>
    <recommendedName>
        <fullName evidence="14">Bifunctional enzyme IspD/IspF</fullName>
    </recommendedName>
    <domain>
        <recommendedName>
            <fullName evidence="14">2-C-methyl-D-erythritol 4-phosphate cytidylyltransferase</fullName>
            <ecNumber evidence="14">2.7.7.60</ecNumber>
        </recommendedName>
        <alternativeName>
            <fullName evidence="14">4-diphosphocytidyl-2C-methyl-D-erythritol synthase</fullName>
        </alternativeName>
        <alternativeName>
            <fullName evidence="14">MEP cytidylyltransferase</fullName>
            <shortName evidence="14">MCT</shortName>
        </alternativeName>
    </domain>
    <domain>
        <recommendedName>
            <fullName evidence="14">2-C-methyl-D-erythritol 2,4-cyclodiphosphate synthase</fullName>
            <shortName evidence="14">MECDP-synthase</shortName>
            <shortName evidence="14">MECPP-synthase</shortName>
            <shortName evidence="14">MECPS</shortName>
            <ecNumber evidence="14">4.6.1.12</ecNumber>
        </recommendedName>
    </domain>
</protein>
<dbReference type="InterPro" id="IPR036571">
    <property type="entry name" value="MECDP_synthase_sf"/>
</dbReference>
<feature type="binding site" evidence="14">
    <location>
        <begin position="293"/>
        <end position="295"/>
    </location>
    <ligand>
        <name>4-CDP-2-C-methyl-D-erythritol 2-phosphate</name>
        <dbReference type="ChEBI" id="CHEBI:57919"/>
    </ligand>
</feature>
<reference evidence="16 17" key="1">
    <citation type="submission" date="2020-04" db="EMBL/GenBank/DDBJ databases">
        <authorList>
            <person name="Yoon J."/>
        </authorList>
    </citation>
    <scope>NUCLEOTIDE SEQUENCE [LARGE SCALE GENOMIC DNA]</scope>
    <source>
        <strain evidence="16 17">KMU-115</strain>
    </source>
</reference>
<comment type="similarity">
    <text evidence="14">In the C-terminal section; belongs to the IspF family.</text>
</comment>
<gene>
    <name evidence="14" type="primary">ispDF</name>
    <name evidence="16" type="ORF">HCU73_17720</name>
</gene>
<comment type="similarity">
    <text evidence="6">Belongs to the IspF family.</text>
</comment>
<comment type="similarity">
    <text evidence="14">In the N-terminal section; belongs to the IspD/TarI cytidylyltransferase family. IspD subfamily.</text>
</comment>
<dbReference type="InterPro" id="IPR026596">
    <property type="entry name" value="IspD/F"/>
</dbReference>
<feature type="binding site" evidence="14">
    <location>
        <position position="379"/>
    </location>
    <ligand>
        <name>4-CDP-2-C-methyl-D-erythritol 2-phosphate</name>
        <dbReference type="ChEBI" id="CHEBI:57919"/>
    </ligand>
</feature>
<keyword evidence="12 14" id="KW-0456">Lyase</keyword>
<evidence type="ECO:0000256" key="5">
    <source>
        <dbReference type="ARBA" id="ARBA00004787"/>
    </source>
</evidence>
<dbReference type="AlphaFoldDB" id="A0A7X6H3Z2"/>
<evidence type="ECO:0000259" key="15">
    <source>
        <dbReference type="Pfam" id="PF02542"/>
    </source>
</evidence>
<dbReference type="InterPro" id="IPR034683">
    <property type="entry name" value="IspD/TarI"/>
</dbReference>
<dbReference type="PROSITE" id="PS01350">
    <property type="entry name" value="ISPF"/>
    <property type="match status" value="1"/>
</dbReference>
<dbReference type="CDD" id="cd00554">
    <property type="entry name" value="MECDP_synthase"/>
    <property type="match status" value="1"/>
</dbReference>
<dbReference type="PANTHER" id="PTHR43181">
    <property type="entry name" value="2-C-METHYL-D-ERYTHRITOL 2,4-CYCLODIPHOSPHATE SYNTHASE, CHLOROPLASTIC"/>
    <property type="match status" value="1"/>
</dbReference>
<comment type="function">
    <text evidence="14">Bifunctional enzyme that catalyzes the formation of 4-diphosphocytidyl-2-C-methyl-D-erythritol from CTP and 2-C-methyl-D-erythritol 4-phosphate (MEP) (IspD), and catalyzes the conversion of 4-diphosphocytidyl-2-C-methyl-D-erythritol 2-phosphate (CDP-ME2P) to 2-C-methyl-D-erythritol 2,4-cyclodiphosphate (ME-CPP) with a corresponding release of cytidine 5-monophosphate (CMP) (IspF).</text>
</comment>